<proteinExistence type="predicted"/>
<protein>
    <recommendedName>
        <fullName evidence="4">Spy/CpxP family protein refolding chaperone</fullName>
    </recommendedName>
</protein>
<keyword evidence="3" id="KW-1185">Reference proteome</keyword>
<reference evidence="2 3" key="1">
    <citation type="submission" date="2019-07" db="EMBL/GenBank/DDBJ databases">
        <title>Full genome sequence of Devosia sp. Gsoil 520.</title>
        <authorList>
            <person name="Im W.-T."/>
        </authorList>
    </citation>
    <scope>NUCLEOTIDE SEQUENCE [LARGE SCALE GENOMIC DNA]</scope>
    <source>
        <strain evidence="2 3">Gsoil 520</strain>
    </source>
</reference>
<dbReference type="EMBL" id="CP042304">
    <property type="protein sequence ID" value="QDZ10941.1"/>
    <property type="molecule type" value="Genomic_DNA"/>
</dbReference>
<evidence type="ECO:0000313" key="2">
    <source>
        <dbReference type="EMBL" id="QDZ10941.1"/>
    </source>
</evidence>
<gene>
    <name evidence="2" type="ORF">FPZ08_09365</name>
</gene>
<dbReference type="Proteomes" id="UP000315364">
    <property type="component" value="Chromosome"/>
</dbReference>
<sequence length="291" mass="30944">MVKVRLFRRNCLEMRSGESAGVIFENRSAAYVRYVSTGSAENRVRWPPKCFSRQFLTNLTKSSYPPQGPEQAAQSRVIPAGSTGSHAKDPTMKTITTTAIVALMTATLGLTAIVPAYAQDAAPTQEQTFRQGGPGFHLRQDGYGGPGRGGLVDFLGGSSEAVEIALVRLSHAVEMTSEQQALFDTLKTDALAAAETFTTATEALRPAEGQTAEASTLSERFENRIAFETARLAALEAVQPSLTAFFDSLTAEQQAQLTPQRPDHGGNFGKGGPRHMGQQGGPDAPAPASKG</sequence>
<evidence type="ECO:0000256" key="1">
    <source>
        <dbReference type="SAM" id="MobiDB-lite"/>
    </source>
</evidence>
<dbReference type="AlphaFoldDB" id="A0A5B8LSZ0"/>
<dbReference type="GO" id="GO:0042597">
    <property type="term" value="C:periplasmic space"/>
    <property type="evidence" value="ECO:0007669"/>
    <property type="project" value="InterPro"/>
</dbReference>
<accession>A0A5B8LSZ0</accession>
<organism evidence="2 3">
    <name type="scientific">Devosia ginsengisoli</name>
    <dbReference type="NCBI Taxonomy" id="400770"/>
    <lineage>
        <taxon>Bacteria</taxon>
        <taxon>Pseudomonadati</taxon>
        <taxon>Pseudomonadota</taxon>
        <taxon>Alphaproteobacteria</taxon>
        <taxon>Hyphomicrobiales</taxon>
        <taxon>Devosiaceae</taxon>
        <taxon>Devosia</taxon>
    </lineage>
</organism>
<dbReference type="OrthoDB" id="7949978at2"/>
<dbReference type="KEGG" id="dea:FPZ08_09365"/>
<evidence type="ECO:0000313" key="3">
    <source>
        <dbReference type="Proteomes" id="UP000315364"/>
    </source>
</evidence>
<evidence type="ECO:0008006" key="4">
    <source>
        <dbReference type="Google" id="ProtNLM"/>
    </source>
</evidence>
<name>A0A5B8LSZ0_9HYPH</name>
<dbReference type="Pfam" id="PF07813">
    <property type="entry name" value="LTXXQ"/>
    <property type="match status" value="1"/>
</dbReference>
<feature type="region of interest" description="Disordered" evidence="1">
    <location>
        <begin position="61"/>
        <end position="90"/>
    </location>
</feature>
<feature type="region of interest" description="Disordered" evidence="1">
    <location>
        <begin position="253"/>
        <end position="291"/>
    </location>
</feature>
<dbReference type="InterPro" id="IPR012899">
    <property type="entry name" value="LTXXQ"/>
</dbReference>